<dbReference type="InterPro" id="IPR011762">
    <property type="entry name" value="COA_CT_N"/>
</dbReference>
<dbReference type="AlphaFoldDB" id="A0A918CPC8"/>
<evidence type="ECO:0000256" key="17">
    <source>
        <dbReference type="ARBA" id="ARBA00023160"/>
    </source>
</evidence>
<dbReference type="GO" id="GO:0009317">
    <property type="term" value="C:acetyl-CoA carboxylase complex"/>
    <property type="evidence" value="ECO:0007669"/>
    <property type="project" value="InterPro"/>
</dbReference>
<keyword evidence="13" id="KW-0479">Metal-binding</keyword>
<protein>
    <recommendedName>
        <fullName evidence="8">Acetyl-coenzyme A carboxylase carboxyl transferase subunits beta/alpha</fullName>
        <ecNumber evidence="7">2.1.3.15</ecNumber>
    </recommendedName>
</protein>
<evidence type="ECO:0000256" key="10">
    <source>
        <dbReference type="ARBA" id="ARBA00022516"/>
    </source>
</evidence>
<keyword evidence="12" id="KW-0547">Nucleotide-binding</keyword>
<evidence type="ECO:0000256" key="18">
    <source>
        <dbReference type="ARBA" id="ARBA00025280"/>
    </source>
</evidence>
<dbReference type="GO" id="GO:0008270">
    <property type="term" value="F:zinc ion binding"/>
    <property type="evidence" value="ECO:0007669"/>
    <property type="project" value="UniProtKB-KW"/>
</dbReference>
<proteinExistence type="inferred from homology"/>
<keyword evidence="10" id="KW-0444">Lipid biosynthesis</keyword>
<keyword evidence="15" id="KW-0067">ATP-binding</keyword>
<comment type="subunit">
    <text evidence="6">Acetyl-CoA carboxylase is a heterotetramer composed of biotin carboxyl carrier protein (AccB), biotin carboxylase (AccC) and two subunits of ACCase subunit beta/alpha.</text>
</comment>
<evidence type="ECO:0000313" key="22">
    <source>
        <dbReference type="EMBL" id="GGM98148.1"/>
    </source>
</evidence>
<comment type="subcellular location">
    <subcellularLocation>
        <location evidence="2">Cytoplasm</location>
    </subcellularLocation>
</comment>
<keyword evidence="14" id="KW-0276">Fatty acid metabolism</keyword>
<dbReference type="InterPro" id="IPR011763">
    <property type="entry name" value="COA_CT_C"/>
</dbReference>
<keyword evidence="13" id="KW-0863">Zinc-finger</keyword>
<dbReference type="PROSITE" id="PS50989">
    <property type="entry name" value="COA_CT_CTER"/>
    <property type="match status" value="1"/>
</dbReference>
<comment type="similarity">
    <text evidence="4">In the C-terminal section; belongs to the AccA family.</text>
</comment>
<evidence type="ECO:0000256" key="12">
    <source>
        <dbReference type="ARBA" id="ARBA00022741"/>
    </source>
</evidence>
<comment type="catalytic activity">
    <reaction evidence="19">
        <text>N(6)-carboxybiotinyl-L-lysyl-[protein] + acetyl-CoA = N(6)-biotinyl-L-lysyl-[protein] + malonyl-CoA</text>
        <dbReference type="Rhea" id="RHEA:54728"/>
        <dbReference type="Rhea" id="RHEA-COMP:10505"/>
        <dbReference type="Rhea" id="RHEA-COMP:10506"/>
        <dbReference type="ChEBI" id="CHEBI:57288"/>
        <dbReference type="ChEBI" id="CHEBI:57384"/>
        <dbReference type="ChEBI" id="CHEBI:83144"/>
        <dbReference type="ChEBI" id="CHEBI:83145"/>
        <dbReference type="EC" id="2.1.3.15"/>
    </reaction>
</comment>
<dbReference type="InterPro" id="IPR034733">
    <property type="entry name" value="AcCoA_carboxyl_beta"/>
</dbReference>
<dbReference type="PROSITE" id="PS50980">
    <property type="entry name" value="COA_CT_NTER"/>
    <property type="match status" value="1"/>
</dbReference>
<comment type="function">
    <text evidence="18">Component of the acetyl coenzyme A carboxylase (ACC) complex. Biotin carboxylase (BC) catalyzes the carboxylation of biotin on its carrier protein (BCCP) and then the CO(2) group is transferred by the transcarboxylase to acetyl-CoA to form malonyl-CoA.</text>
</comment>
<dbReference type="PANTHER" id="PTHR42853">
    <property type="entry name" value="ACETYL-COENZYME A CARBOXYLASE CARBOXYL TRANSFERASE SUBUNIT ALPHA"/>
    <property type="match status" value="1"/>
</dbReference>
<evidence type="ECO:0000313" key="23">
    <source>
        <dbReference type="Proteomes" id="UP000653411"/>
    </source>
</evidence>
<feature type="domain" description="CoA carboxyltransferase N-terminal" evidence="20">
    <location>
        <begin position="1"/>
        <end position="224"/>
    </location>
</feature>
<keyword evidence="13" id="KW-0862">Zinc</keyword>
<feature type="domain" description="CoA carboxyltransferase C-terminal" evidence="21">
    <location>
        <begin position="224"/>
        <end position="468"/>
    </location>
</feature>
<evidence type="ECO:0000256" key="13">
    <source>
        <dbReference type="ARBA" id="ARBA00022771"/>
    </source>
</evidence>
<dbReference type="GO" id="GO:0005524">
    <property type="term" value="F:ATP binding"/>
    <property type="evidence" value="ECO:0007669"/>
    <property type="project" value="UniProtKB-KW"/>
</dbReference>
<dbReference type="GO" id="GO:0006633">
    <property type="term" value="P:fatty acid biosynthetic process"/>
    <property type="evidence" value="ECO:0007669"/>
    <property type="project" value="UniProtKB-KW"/>
</dbReference>
<evidence type="ECO:0000256" key="16">
    <source>
        <dbReference type="ARBA" id="ARBA00023098"/>
    </source>
</evidence>
<comment type="similarity">
    <text evidence="5">In the N-terminal section; belongs to the AccD/PCCB family.</text>
</comment>
<dbReference type="InterPro" id="IPR029045">
    <property type="entry name" value="ClpP/crotonase-like_dom_sf"/>
</dbReference>
<organism evidence="22 23">
    <name type="scientific">Streptomyces fuscichromogenes</name>
    <dbReference type="NCBI Taxonomy" id="1324013"/>
    <lineage>
        <taxon>Bacteria</taxon>
        <taxon>Bacillati</taxon>
        <taxon>Actinomycetota</taxon>
        <taxon>Actinomycetes</taxon>
        <taxon>Kitasatosporales</taxon>
        <taxon>Streptomycetaceae</taxon>
        <taxon>Streptomyces</taxon>
    </lineage>
</organism>
<dbReference type="InterPro" id="IPR000438">
    <property type="entry name" value="Acetyl_CoA_COase_Trfase_b_su"/>
</dbReference>
<evidence type="ECO:0000256" key="15">
    <source>
        <dbReference type="ARBA" id="ARBA00022840"/>
    </source>
</evidence>
<reference evidence="22" key="2">
    <citation type="submission" date="2020-09" db="EMBL/GenBank/DDBJ databases">
        <authorList>
            <person name="Sun Q."/>
            <person name="Zhou Y."/>
        </authorList>
    </citation>
    <scope>NUCLEOTIDE SEQUENCE</scope>
    <source>
        <strain evidence="22">CGMCC 4.7110</strain>
    </source>
</reference>
<evidence type="ECO:0000256" key="9">
    <source>
        <dbReference type="ARBA" id="ARBA00022490"/>
    </source>
</evidence>
<dbReference type="PRINTS" id="PR01070">
    <property type="entry name" value="ACCCTRFRASEB"/>
</dbReference>
<evidence type="ECO:0000256" key="7">
    <source>
        <dbReference type="ARBA" id="ARBA00011883"/>
    </source>
</evidence>
<evidence type="ECO:0000259" key="21">
    <source>
        <dbReference type="PROSITE" id="PS50989"/>
    </source>
</evidence>
<dbReference type="PANTHER" id="PTHR42853:SF3">
    <property type="entry name" value="ACETYL-COENZYME A CARBOXYLASE CARBOXYL TRANSFERASE SUBUNIT ALPHA, CHLOROPLASTIC"/>
    <property type="match status" value="1"/>
</dbReference>
<evidence type="ECO:0000259" key="20">
    <source>
        <dbReference type="PROSITE" id="PS50980"/>
    </source>
</evidence>
<dbReference type="GO" id="GO:0003989">
    <property type="term" value="F:acetyl-CoA carboxylase activity"/>
    <property type="evidence" value="ECO:0007669"/>
    <property type="project" value="InterPro"/>
</dbReference>
<dbReference type="InterPro" id="IPR001095">
    <property type="entry name" value="Acetyl_CoA_COase_a_su"/>
</dbReference>
<keyword evidence="16" id="KW-0443">Lipid metabolism</keyword>
<evidence type="ECO:0000256" key="1">
    <source>
        <dbReference type="ARBA" id="ARBA00001947"/>
    </source>
</evidence>
<accession>A0A918CPC8</accession>
<evidence type="ECO:0000256" key="11">
    <source>
        <dbReference type="ARBA" id="ARBA00022679"/>
    </source>
</evidence>
<keyword evidence="9" id="KW-0963">Cytoplasm</keyword>
<dbReference type="Proteomes" id="UP000653411">
    <property type="component" value="Unassembled WGS sequence"/>
</dbReference>
<comment type="pathway">
    <text evidence="3">Lipid metabolism; malonyl-CoA biosynthesis; malonyl-CoA from acetyl-CoA: step 1/1.</text>
</comment>
<evidence type="ECO:0000256" key="5">
    <source>
        <dbReference type="ARBA" id="ARBA00010284"/>
    </source>
</evidence>
<sequence>MATDTPDEATVLEAWEDGLRSADPLRFRGYVPPESTEESVRTALVNLAGMKTAWIDCDFGRYGGTMGCVAGERVVRAFDRATSLGAPVVVTVSSGGARLQEGMLALLQMPRTVAAQARHSSAGLLSAAHLRSPTTGGVFASFVSLTDLRAAEPGATIGFGGPRVVAQVTGAYPSPPSHTAESALRHGLVDALVRPTRTWAWLASVIGARPWEPLAVPHGRPAVPGGSSRCDTPYEHLLHTRSAWRPSGLEWAARLTDTWLEIAGADPSVRAGLGTIDGHRVVVVAMDRYAGRMRTGAPGPAAYRVAQRAIRLAGKLGLPVLTLVDTPGADPAPESEAGGVAGEIARTLLSLAELPTPSVCLVVGEGGSGGAVALAHTDRLLMLDGSVFSVIGPEAGSAVLYRDATRAPDLTSAFRMRPAELLTLGVVDQVLPENVTAVRTAVTDALSHARVGARGDRAARATAKALTD</sequence>
<reference evidence="22" key="1">
    <citation type="journal article" date="2014" name="Int. J. Syst. Evol. Microbiol.">
        <title>Complete genome sequence of Corynebacterium casei LMG S-19264T (=DSM 44701T), isolated from a smear-ripened cheese.</title>
        <authorList>
            <consortium name="US DOE Joint Genome Institute (JGI-PGF)"/>
            <person name="Walter F."/>
            <person name="Albersmeier A."/>
            <person name="Kalinowski J."/>
            <person name="Ruckert C."/>
        </authorList>
    </citation>
    <scope>NUCLEOTIDE SEQUENCE</scope>
    <source>
        <strain evidence="22">CGMCC 4.7110</strain>
    </source>
</reference>
<dbReference type="Pfam" id="PF01039">
    <property type="entry name" value="Carboxyl_trans"/>
    <property type="match status" value="1"/>
</dbReference>
<evidence type="ECO:0000256" key="8">
    <source>
        <dbReference type="ARBA" id="ARBA00018312"/>
    </source>
</evidence>
<evidence type="ECO:0000256" key="3">
    <source>
        <dbReference type="ARBA" id="ARBA00004956"/>
    </source>
</evidence>
<comment type="cofactor">
    <cofactor evidence="1">
        <name>Zn(2+)</name>
        <dbReference type="ChEBI" id="CHEBI:29105"/>
    </cofactor>
</comment>
<dbReference type="EMBL" id="BMML01000003">
    <property type="protein sequence ID" value="GGM98148.1"/>
    <property type="molecule type" value="Genomic_DNA"/>
</dbReference>
<gene>
    <name evidence="22" type="primary">accD3</name>
    <name evidence="22" type="ORF">GCM10011578_018880</name>
</gene>
<evidence type="ECO:0000256" key="4">
    <source>
        <dbReference type="ARBA" id="ARBA00006276"/>
    </source>
</evidence>
<dbReference type="Gene3D" id="3.90.226.10">
    <property type="entry name" value="2-enoyl-CoA Hydratase, Chain A, domain 1"/>
    <property type="match status" value="2"/>
</dbReference>
<dbReference type="Pfam" id="PF03255">
    <property type="entry name" value="ACCA"/>
    <property type="match status" value="1"/>
</dbReference>
<keyword evidence="11 22" id="KW-0808">Transferase</keyword>
<dbReference type="EC" id="2.1.3.15" evidence="7"/>
<comment type="caution">
    <text evidence="22">The sequence shown here is derived from an EMBL/GenBank/DDBJ whole genome shotgun (WGS) entry which is preliminary data.</text>
</comment>
<evidence type="ECO:0000256" key="6">
    <source>
        <dbReference type="ARBA" id="ARBA00011664"/>
    </source>
</evidence>
<name>A0A918CPC8_9ACTN</name>
<keyword evidence="23" id="KW-1185">Reference proteome</keyword>
<dbReference type="GO" id="GO:0016743">
    <property type="term" value="F:carboxyl- or carbamoyltransferase activity"/>
    <property type="evidence" value="ECO:0007669"/>
    <property type="project" value="InterPro"/>
</dbReference>
<keyword evidence="17" id="KW-0275">Fatty acid biosynthesis</keyword>
<evidence type="ECO:0000256" key="2">
    <source>
        <dbReference type="ARBA" id="ARBA00004496"/>
    </source>
</evidence>
<evidence type="ECO:0000256" key="14">
    <source>
        <dbReference type="ARBA" id="ARBA00022832"/>
    </source>
</evidence>
<evidence type="ECO:0000256" key="19">
    <source>
        <dbReference type="ARBA" id="ARBA00049152"/>
    </source>
</evidence>
<dbReference type="RefSeq" id="WP_189262132.1">
    <property type="nucleotide sequence ID" value="NZ_BMML01000003.1"/>
</dbReference>
<dbReference type="SUPFAM" id="SSF52096">
    <property type="entry name" value="ClpP/crotonase"/>
    <property type="match status" value="2"/>
</dbReference>